<dbReference type="RefSeq" id="XP_060288335.1">
    <property type="nucleotide sequence ID" value="XM_060426366.1"/>
</dbReference>
<evidence type="ECO:0000256" key="1">
    <source>
        <dbReference type="SAM" id="Phobius"/>
    </source>
</evidence>
<keyword evidence="3" id="KW-1185">Reference proteome</keyword>
<evidence type="ECO:0000313" key="2">
    <source>
        <dbReference type="EMBL" id="KAK1772122.1"/>
    </source>
</evidence>
<sequence length="378" mass="42348">MGFFTWISSLRTRLTGPVVRSHRFSSDAFVAPGIPNPIPFPDSSVITFKRWRIFSLAIATFNACLAGLFPAALVVVFTTPLSHMPYTLLIYFAISVPIIFFFVTGENDSGDMFFFLKFFALRFVTWLGGSNLERPWAWKLFWRIYSIAGFWAHHFAHNYLESWRLKHPDHSITMFVDRGNRLEVPCPTLDDPTDDRLIIEHIYIFYRFSRIKRGLIHALLPKTLVRVDIIELVNGVSPGRATSSLNLGYYGHRQIGSFRNPSPLEGSRVILNTLSDEGIIRMTATTPEPPELTSSGTKTALNFVLAWDPQAAGVVILLPTIISLILCVTWPIVAVLKYEADVQTSVQTATSLASYIVTAGALLIALGTWFDSARVAES</sequence>
<dbReference type="Proteomes" id="UP001244011">
    <property type="component" value="Unassembled WGS sequence"/>
</dbReference>
<feature type="transmembrane region" description="Helical" evidence="1">
    <location>
        <begin position="352"/>
        <end position="370"/>
    </location>
</feature>
<dbReference type="EMBL" id="MU838997">
    <property type="protein sequence ID" value="KAK1772122.1"/>
    <property type="molecule type" value="Genomic_DNA"/>
</dbReference>
<dbReference type="GeneID" id="85309553"/>
<keyword evidence="1" id="KW-0812">Transmembrane</keyword>
<keyword evidence="1" id="KW-1133">Transmembrane helix</keyword>
<dbReference type="AlphaFoldDB" id="A0AAJ0FLF3"/>
<evidence type="ECO:0000313" key="3">
    <source>
        <dbReference type="Proteomes" id="UP001244011"/>
    </source>
</evidence>
<reference evidence="2" key="1">
    <citation type="submission" date="2023-06" db="EMBL/GenBank/DDBJ databases">
        <title>Genome-scale phylogeny and comparative genomics of the fungal order Sordariales.</title>
        <authorList>
            <consortium name="Lawrence Berkeley National Laboratory"/>
            <person name="Hensen N."/>
            <person name="Bonometti L."/>
            <person name="Westerberg I."/>
            <person name="Brannstrom I.O."/>
            <person name="Guillou S."/>
            <person name="Cros-Aarteil S."/>
            <person name="Calhoun S."/>
            <person name="Haridas S."/>
            <person name="Kuo A."/>
            <person name="Mondo S."/>
            <person name="Pangilinan J."/>
            <person name="Riley R."/>
            <person name="Labutti K."/>
            <person name="Andreopoulos B."/>
            <person name="Lipzen A."/>
            <person name="Chen C."/>
            <person name="Yanf M."/>
            <person name="Daum C."/>
            <person name="Ng V."/>
            <person name="Clum A."/>
            <person name="Steindorff A."/>
            <person name="Ohm R."/>
            <person name="Martin F."/>
            <person name="Silar P."/>
            <person name="Natvig D."/>
            <person name="Lalanne C."/>
            <person name="Gautier V."/>
            <person name="Ament-Velasquez S.L."/>
            <person name="Kruys A."/>
            <person name="Hutchinson M.I."/>
            <person name="Powell A.J."/>
            <person name="Barry K."/>
            <person name="Miller A.N."/>
            <person name="Grigoriev I.V."/>
            <person name="Debuchy R."/>
            <person name="Gladieux P."/>
            <person name="Thoren M.H."/>
            <person name="Johannesson H."/>
        </authorList>
    </citation>
    <scope>NUCLEOTIDE SEQUENCE</scope>
    <source>
        <strain evidence="2">8032-3</strain>
    </source>
</reference>
<protein>
    <submittedName>
        <fullName evidence="2">Uncharacterized protein</fullName>
    </submittedName>
</protein>
<name>A0AAJ0FLF3_9PEZI</name>
<feature type="transmembrane region" description="Helical" evidence="1">
    <location>
        <begin position="53"/>
        <end position="77"/>
    </location>
</feature>
<keyword evidence="1" id="KW-0472">Membrane</keyword>
<feature type="transmembrane region" description="Helical" evidence="1">
    <location>
        <begin position="311"/>
        <end position="332"/>
    </location>
</feature>
<proteinExistence type="predicted"/>
<accession>A0AAJ0FLF3</accession>
<comment type="caution">
    <text evidence="2">The sequence shown here is derived from an EMBL/GenBank/DDBJ whole genome shotgun (WGS) entry which is preliminary data.</text>
</comment>
<organism evidence="2 3">
    <name type="scientific">Phialemonium atrogriseum</name>
    <dbReference type="NCBI Taxonomy" id="1093897"/>
    <lineage>
        <taxon>Eukaryota</taxon>
        <taxon>Fungi</taxon>
        <taxon>Dikarya</taxon>
        <taxon>Ascomycota</taxon>
        <taxon>Pezizomycotina</taxon>
        <taxon>Sordariomycetes</taxon>
        <taxon>Sordariomycetidae</taxon>
        <taxon>Cephalothecales</taxon>
        <taxon>Cephalothecaceae</taxon>
        <taxon>Phialemonium</taxon>
    </lineage>
</organism>
<feature type="transmembrane region" description="Helical" evidence="1">
    <location>
        <begin position="83"/>
        <end position="103"/>
    </location>
</feature>
<gene>
    <name evidence="2" type="ORF">QBC33DRAFT_520334</name>
</gene>